<accession>A0A518JZU1</accession>
<dbReference type="AlphaFoldDB" id="A0A518JZU1"/>
<proteinExistence type="predicted"/>
<keyword evidence="2" id="KW-1185">Reference proteome</keyword>
<gene>
    <name evidence="1" type="ORF">Poly24_47990</name>
</gene>
<reference evidence="1 2" key="1">
    <citation type="submission" date="2019-02" db="EMBL/GenBank/DDBJ databases">
        <title>Deep-cultivation of Planctomycetes and their phenomic and genomic characterization uncovers novel biology.</title>
        <authorList>
            <person name="Wiegand S."/>
            <person name="Jogler M."/>
            <person name="Boedeker C."/>
            <person name="Pinto D."/>
            <person name="Vollmers J."/>
            <person name="Rivas-Marin E."/>
            <person name="Kohn T."/>
            <person name="Peeters S.H."/>
            <person name="Heuer A."/>
            <person name="Rast P."/>
            <person name="Oberbeckmann S."/>
            <person name="Bunk B."/>
            <person name="Jeske O."/>
            <person name="Meyerdierks A."/>
            <person name="Storesund J.E."/>
            <person name="Kallscheuer N."/>
            <person name="Luecker S."/>
            <person name="Lage O.M."/>
            <person name="Pohl T."/>
            <person name="Merkel B.J."/>
            <person name="Hornburger P."/>
            <person name="Mueller R.-W."/>
            <person name="Bruemmer F."/>
            <person name="Labrenz M."/>
            <person name="Spormann A.M."/>
            <person name="Op den Camp H."/>
            <person name="Overmann J."/>
            <person name="Amann R."/>
            <person name="Jetten M.S.M."/>
            <person name="Mascher T."/>
            <person name="Medema M.H."/>
            <person name="Devos D.P."/>
            <person name="Kaster A.-K."/>
            <person name="Ovreas L."/>
            <person name="Rohde M."/>
            <person name="Galperin M.Y."/>
            <person name="Jogler C."/>
        </authorList>
    </citation>
    <scope>NUCLEOTIDE SEQUENCE [LARGE SCALE GENOMIC DNA]</scope>
    <source>
        <strain evidence="1 2">Poly24</strain>
    </source>
</reference>
<name>A0A518JZU1_9BACT</name>
<dbReference type="EMBL" id="CP036348">
    <property type="protein sequence ID" value="QDV71066.1"/>
    <property type="molecule type" value="Genomic_DNA"/>
</dbReference>
<organism evidence="1 2">
    <name type="scientific">Rosistilla carotiformis</name>
    <dbReference type="NCBI Taxonomy" id="2528017"/>
    <lineage>
        <taxon>Bacteria</taxon>
        <taxon>Pseudomonadati</taxon>
        <taxon>Planctomycetota</taxon>
        <taxon>Planctomycetia</taxon>
        <taxon>Pirellulales</taxon>
        <taxon>Pirellulaceae</taxon>
        <taxon>Rosistilla</taxon>
    </lineage>
</organism>
<evidence type="ECO:0000313" key="1">
    <source>
        <dbReference type="EMBL" id="QDV71066.1"/>
    </source>
</evidence>
<protein>
    <submittedName>
        <fullName evidence="1">Uncharacterized protein</fullName>
    </submittedName>
</protein>
<evidence type="ECO:0000313" key="2">
    <source>
        <dbReference type="Proteomes" id="UP000315082"/>
    </source>
</evidence>
<dbReference type="RefSeq" id="WP_145101270.1">
    <property type="nucleotide sequence ID" value="NZ_CP036348.1"/>
</dbReference>
<sequence>MSIQLIAANVTSLSPTLIRPAGNEVADVRQRVLRYLHDAGLASDVAAQKANQIVTNVYEQDANADHITLRRSAMMLAIAAVQIQPEQLPLRSVPTECWRGMVKADGTRHKRRLPRSWSFGSIGHALQRQNTPNSAARTY</sequence>
<dbReference type="Proteomes" id="UP000315082">
    <property type="component" value="Chromosome"/>
</dbReference>
<dbReference type="KEGG" id="rcf:Poly24_47990"/>